<keyword evidence="2" id="KW-1185">Reference proteome</keyword>
<protein>
    <submittedName>
        <fullName evidence="1">Uncharacterized protein</fullName>
    </submittedName>
</protein>
<dbReference type="OrthoDB" id="8367156at2"/>
<comment type="caution">
    <text evidence="1">The sequence shown here is derived from an EMBL/GenBank/DDBJ whole genome shotgun (WGS) entry which is preliminary data.</text>
</comment>
<dbReference type="Proteomes" id="UP000391834">
    <property type="component" value="Unassembled WGS sequence"/>
</dbReference>
<proteinExistence type="predicted"/>
<name>A0A5M4AUN6_9BACT</name>
<evidence type="ECO:0000313" key="2">
    <source>
        <dbReference type="Proteomes" id="UP000391834"/>
    </source>
</evidence>
<dbReference type="AlphaFoldDB" id="A0A5M4AUN6"/>
<evidence type="ECO:0000313" key="1">
    <source>
        <dbReference type="EMBL" id="GET31368.1"/>
    </source>
</evidence>
<reference evidence="1 2" key="1">
    <citation type="submission" date="2019-10" db="EMBL/GenBank/DDBJ databases">
        <title>Prolixibacter strains distinguished by the presence of nitrate reductase genes were adept at nitrate-dependent anaerobic corrosion of metallic iron and carbon steel.</title>
        <authorList>
            <person name="Iino T."/>
            <person name="Shono N."/>
            <person name="Ito K."/>
            <person name="Nakamura R."/>
            <person name="Sueoka K."/>
            <person name="Harayama S."/>
            <person name="Ohkuma M."/>
        </authorList>
    </citation>
    <scope>NUCLEOTIDE SEQUENCE [LARGE SCALE GENOMIC DNA]</scope>
    <source>
        <strain evidence="1 2">JCM 13498</strain>
    </source>
</reference>
<dbReference type="EMBL" id="BLAX01000001">
    <property type="protein sequence ID" value="GET31368.1"/>
    <property type="molecule type" value="Genomic_DNA"/>
</dbReference>
<sequence>MKKEEINEISIDKYDEKSWEPLITFFWNRYNKRYFFPIKILQDHDDFEIRNNCGFLIATIDCILIETLEQYYSGQDESTGKNHDPFYSFFKRSEAFKGVIQSDKDAGKFAGLVRSGLLHQSKTKKASVINKRKSTPIIGWIDSSDKSKGFEINRDLFHLTVHNEFNKLIENLKIQENKDLREKFKSKILTLIE</sequence>
<accession>A0A5M4AUN6</accession>
<organism evidence="1 2">
    <name type="scientific">Prolixibacter bellariivorans</name>
    <dbReference type="NCBI Taxonomy" id="314319"/>
    <lineage>
        <taxon>Bacteria</taxon>
        <taxon>Pseudomonadati</taxon>
        <taxon>Bacteroidota</taxon>
        <taxon>Bacteroidia</taxon>
        <taxon>Marinilabiliales</taxon>
        <taxon>Prolixibacteraceae</taxon>
        <taxon>Prolixibacter</taxon>
    </lineage>
</organism>
<gene>
    <name evidence="1" type="ORF">PbJCM13498_02310</name>
</gene>
<dbReference type="RefSeq" id="WP_025865048.1">
    <property type="nucleotide sequence ID" value="NZ_BLAX01000001.1"/>
</dbReference>